<evidence type="ECO:0000313" key="4">
    <source>
        <dbReference type="Proteomes" id="UP000298805"/>
    </source>
</evidence>
<organism evidence="3 4">
    <name type="scientific">Caminibacter pacificus</name>
    <dbReference type="NCBI Taxonomy" id="1424653"/>
    <lineage>
        <taxon>Bacteria</taxon>
        <taxon>Pseudomonadati</taxon>
        <taxon>Campylobacterota</taxon>
        <taxon>Epsilonproteobacteria</taxon>
        <taxon>Nautiliales</taxon>
        <taxon>Nautiliaceae</taxon>
        <taxon>Caminibacter</taxon>
    </lineage>
</organism>
<evidence type="ECO:0000256" key="1">
    <source>
        <dbReference type="ARBA" id="ARBA00038283"/>
    </source>
</evidence>
<evidence type="ECO:0000259" key="2">
    <source>
        <dbReference type="Pfam" id="PF01051"/>
    </source>
</evidence>
<proteinExistence type="inferred from homology"/>
<name>A0ABX5TGU6_9BACT</name>
<dbReference type="InterPro" id="IPR000525">
    <property type="entry name" value="Initiator_Rep_WH1"/>
</dbReference>
<dbReference type="Proteomes" id="UP000298805">
    <property type="component" value="Chromosome"/>
</dbReference>
<dbReference type="EMBL" id="CP027432">
    <property type="protein sequence ID" value="QCI27577.1"/>
    <property type="molecule type" value="Genomic_DNA"/>
</dbReference>
<dbReference type="InterPro" id="IPR036390">
    <property type="entry name" value="WH_DNA-bd_sf"/>
</dbReference>
<dbReference type="Pfam" id="PF21205">
    <property type="entry name" value="Rep3_C"/>
    <property type="match status" value="1"/>
</dbReference>
<dbReference type="SUPFAM" id="SSF46785">
    <property type="entry name" value="Winged helix' DNA-binding domain"/>
    <property type="match status" value="1"/>
</dbReference>
<gene>
    <name evidence="3" type="ORF">C6V80_00945</name>
</gene>
<dbReference type="Pfam" id="PF01051">
    <property type="entry name" value="Rep3_N"/>
    <property type="match status" value="1"/>
</dbReference>
<feature type="domain" description="Initiator Rep protein WH1" evidence="2">
    <location>
        <begin position="2"/>
        <end position="75"/>
    </location>
</feature>
<keyword evidence="4" id="KW-1185">Reference proteome</keyword>
<sequence>MATKTIEFVDRDKKKFVIYTIFYSPKYENGILRIKIDNEFHKYLMAVKNKYLRYRLENVMVLTSKYSFRLYEILKNELKMKKRQKRSLEVELDLDELRELLSVPGSYKWQDIKRQILEKSQKDFEKTDIDFEFEPIKQGRKIIAIKFKLIDKSKKLQTDNRIYKTDNDFTQWRTELQKKMA</sequence>
<evidence type="ECO:0000313" key="3">
    <source>
        <dbReference type="EMBL" id="QCI27577.1"/>
    </source>
</evidence>
<comment type="similarity">
    <text evidence="1">Belongs to the initiator RepB protein family.</text>
</comment>
<reference evidence="3" key="1">
    <citation type="submission" date="2019-06" db="EMBL/GenBank/DDBJ databases">
        <title>A comparative analysis of the Nautiliaceae.</title>
        <authorList>
            <person name="Grosche A."/>
            <person name="Smedile F."/>
            <person name="Vetriani C."/>
        </authorList>
    </citation>
    <scope>NUCLEOTIDE SEQUENCE</scope>
    <source>
        <strain evidence="3">TB6</strain>
    </source>
</reference>
<protein>
    <submittedName>
        <fullName evidence="3">Replication initiation protein</fullName>
    </submittedName>
</protein>
<dbReference type="InterPro" id="IPR036388">
    <property type="entry name" value="WH-like_DNA-bd_sf"/>
</dbReference>
<dbReference type="Gene3D" id="1.10.10.10">
    <property type="entry name" value="Winged helix-like DNA-binding domain superfamily/Winged helix DNA-binding domain"/>
    <property type="match status" value="2"/>
</dbReference>
<accession>A0ABX5TGU6</accession>